<evidence type="ECO:0000259" key="1">
    <source>
        <dbReference type="Pfam" id="PF12323"/>
    </source>
</evidence>
<dbReference type="Proteomes" id="UP000494363">
    <property type="component" value="Unassembled WGS sequence"/>
</dbReference>
<protein>
    <recommendedName>
        <fullName evidence="1">Transposase putative helix-turn-helix domain-containing protein</fullName>
    </recommendedName>
</protein>
<dbReference type="InterPro" id="IPR021027">
    <property type="entry name" value="Transposase_put_HTH"/>
</dbReference>
<reference evidence="2 3" key="1">
    <citation type="submission" date="2020-04" db="EMBL/GenBank/DDBJ databases">
        <authorList>
            <person name="De Canck E."/>
        </authorList>
    </citation>
    <scope>NUCLEOTIDE SEQUENCE [LARGE SCALE GENOMIC DNA]</scope>
    <source>
        <strain evidence="2 3">LMG 29542</strain>
    </source>
</reference>
<feature type="domain" description="Transposase putative helix-turn-helix" evidence="1">
    <location>
        <begin position="26"/>
        <end position="47"/>
    </location>
</feature>
<accession>A0A6J5F5B5</accession>
<evidence type="ECO:0000313" key="2">
    <source>
        <dbReference type="EMBL" id="CAB3774008.1"/>
    </source>
</evidence>
<name>A0A6J5F5B5_9BURK</name>
<evidence type="ECO:0000313" key="3">
    <source>
        <dbReference type="Proteomes" id="UP000494363"/>
    </source>
</evidence>
<keyword evidence="3" id="KW-1185">Reference proteome</keyword>
<dbReference type="EMBL" id="CADIKH010000094">
    <property type="protein sequence ID" value="CAB3774008.1"/>
    <property type="molecule type" value="Genomic_DNA"/>
</dbReference>
<proteinExistence type="predicted"/>
<dbReference type="RefSeq" id="WP_377694441.1">
    <property type="nucleotide sequence ID" value="NZ_CADIKH010000094.1"/>
</dbReference>
<sequence>MNSKRVPIPVLPDAPGRKRFLPGRSTARFAYNHMLWLRTDAWYQRQKRVGYHKTSAALTALGKPPGHA</sequence>
<dbReference type="AlphaFoldDB" id="A0A6J5F5B5"/>
<gene>
    <name evidence="2" type="ORF">LMG29542_07557</name>
</gene>
<dbReference type="Pfam" id="PF12323">
    <property type="entry name" value="HTH_OrfB_IS605"/>
    <property type="match status" value="1"/>
</dbReference>
<organism evidence="2 3">
    <name type="scientific">Paraburkholderia humisilvae</name>
    <dbReference type="NCBI Taxonomy" id="627669"/>
    <lineage>
        <taxon>Bacteria</taxon>
        <taxon>Pseudomonadati</taxon>
        <taxon>Pseudomonadota</taxon>
        <taxon>Betaproteobacteria</taxon>
        <taxon>Burkholderiales</taxon>
        <taxon>Burkholderiaceae</taxon>
        <taxon>Paraburkholderia</taxon>
    </lineage>
</organism>